<accession>A0A822ZRL5</accession>
<sequence>MANKGRCSFKRNGESYFMGMKVTRVHKVEQGMAMLLEYRPEFVAATGDRAIGRSFTWSLLQSILLAQRTEQILSDGFREAKIKVKKEEGLPFYAPLEEEDDLQYLRVISAVQKIEQRRREEEEEEEEEKGGEER</sequence>
<evidence type="ECO:0000313" key="2">
    <source>
        <dbReference type="EMBL" id="DAD45989.1"/>
    </source>
</evidence>
<protein>
    <submittedName>
        <fullName evidence="2">Uncharacterized protein</fullName>
    </submittedName>
</protein>
<comment type="caution">
    <text evidence="2">The sequence shown here is derived from an EMBL/GenBank/DDBJ whole genome shotgun (WGS) entry which is preliminary data.</text>
</comment>
<reference evidence="2 3" key="1">
    <citation type="journal article" date="2020" name="Mol. Biol. Evol.">
        <title>Distinct Expression and Methylation Patterns for Genes with Different Fates following a Single Whole-Genome Duplication in Flowering Plants.</title>
        <authorList>
            <person name="Shi T."/>
            <person name="Rahmani R.S."/>
            <person name="Gugger P.F."/>
            <person name="Wang M."/>
            <person name="Li H."/>
            <person name="Zhang Y."/>
            <person name="Li Z."/>
            <person name="Wang Q."/>
            <person name="Van de Peer Y."/>
            <person name="Marchal K."/>
            <person name="Chen J."/>
        </authorList>
    </citation>
    <scope>NUCLEOTIDE SEQUENCE [LARGE SCALE GENOMIC DNA]</scope>
    <source>
        <tissue evidence="2">Leaf</tissue>
    </source>
</reference>
<name>A0A822ZRL5_NELNU</name>
<dbReference type="AlphaFoldDB" id="A0A822ZRL5"/>
<dbReference type="EMBL" id="DUZY01000007">
    <property type="protein sequence ID" value="DAD45989.1"/>
    <property type="molecule type" value="Genomic_DNA"/>
</dbReference>
<gene>
    <name evidence="2" type="ORF">HUJ06_004219</name>
</gene>
<evidence type="ECO:0000313" key="3">
    <source>
        <dbReference type="Proteomes" id="UP000607653"/>
    </source>
</evidence>
<keyword evidence="3" id="KW-1185">Reference proteome</keyword>
<organism evidence="2 3">
    <name type="scientific">Nelumbo nucifera</name>
    <name type="common">Sacred lotus</name>
    <dbReference type="NCBI Taxonomy" id="4432"/>
    <lineage>
        <taxon>Eukaryota</taxon>
        <taxon>Viridiplantae</taxon>
        <taxon>Streptophyta</taxon>
        <taxon>Embryophyta</taxon>
        <taxon>Tracheophyta</taxon>
        <taxon>Spermatophyta</taxon>
        <taxon>Magnoliopsida</taxon>
        <taxon>Proteales</taxon>
        <taxon>Nelumbonaceae</taxon>
        <taxon>Nelumbo</taxon>
    </lineage>
</organism>
<dbReference type="Proteomes" id="UP000607653">
    <property type="component" value="Unassembled WGS sequence"/>
</dbReference>
<keyword evidence="1" id="KW-0175">Coiled coil</keyword>
<proteinExistence type="predicted"/>
<feature type="coiled-coil region" evidence="1">
    <location>
        <begin position="104"/>
        <end position="131"/>
    </location>
</feature>
<evidence type="ECO:0000256" key="1">
    <source>
        <dbReference type="SAM" id="Coils"/>
    </source>
</evidence>